<dbReference type="PANTHER" id="PTHR30204:SF93">
    <property type="entry name" value="HTH MERR-TYPE DOMAIN-CONTAINING PROTEIN"/>
    <property type="match status" value="1"/>
</dbReference>
<keyword evidence="4" id="KW-1185">Reference proteome</keyword>
<dbReference type="GO" id="GO:0003677">
    <property type="term" value="F:DNA binding"/>
    <property type="evidence" value="ECO:0007669"/>
    <property type="project" value="UniProtKB-KW"/>
</dbReference>
<dbReference type="Proteomes" id="UP000539313">
    <property type="component" value="Unassembled WGS sequence"/>
</dbReference>
<dbReference type="AlphaFoldDB" id="A0A7W3N449"/>
<reference evidence="3 4" key="1">
    <citation type="submission" date="2020-08" db="EMBL/GenBank/DDBJ databases">
        <title>Sequencing the genomes of 1000 actinobacteria strains.</title>
        <authorList>
            <person name="Klenk H.-P."/>
        </authorList>
    </citation>
    <scope>NUCLEOTIDE SEQUENCE [LARGE SCALE GENOMIC DNA]</scope>
    <source>
        <strain evidence="3 4">DSM 45823</strain>
    </source>
</reference>
<dbReference type="EMBL" id="JACJII010000001">
    <property type="protein sequence ID" value="MBA9007189.1"/>
    <property type="molecule type" value="Genomic_DNA"/>
</dbReference>
<dbReference type="InterPro" id="IPR009061">
    <property type="entry name" value="DNA-bd_dom_put_sf"/>
</dbReference>
<organism evidence="3 4">
    <name type="scientific">Thermomonospora cellulosilytica</name>
    <dbReference type="NCBI Taxonomy" id="1411118"/>
    <lineage>
        <taxon>Bacteria</taxon>
        <taxon>Bacillati</taxon>
        <taxon>Actinomycetota</taxon>
        <taxon>Actinomycetes</taxon>
        <taxon>Streptosporangiales</taxon>
        <taxon>Thermomonosporaceae</taxon>
        <taxon>Thermomonospora</taxon>
    </lineage>
</organism>
<dbReference type="Gene3D" id="1.10.1660.10">
    <property type="match status" value="1"/>
</dbReference>
<name>A0A7W3N449_9ACTN</name>
<gene>
    <name evidence="3" type="ORF">HNR21_006071</name>
</gene>
<evidence type="ECO:0000259" key="2">
    <source>
        <dbReference type="PROSITE" id="PS50937"/>
    </source>
</evidence>
<comment type="caution">
    <text evidence="3">The sequence shown here is derived from an EMBL/GenBank/DDBJ whole genome shotgun (WGS) entry which is preliminary data.</text>
</comment>
<sequence length="195" mass="21236">MRALLAYRALLRGFGPVHARAIMQAVHEGDVAGALAVVDACHAALHEERRSLQATSEALEIIARRGPDAAGLPRSGMRIGEVAALLRVRTSALRVWEAAGLLAPGREPGTGYRWFGPAEVGHAQMIKMLRDNRYPLDQIRPIMDRLRRTGGTEELHAAVARRREELTRRAAAMLAGAARLHDHLSAAREDAVPAQ</sequence>
<feature type="domain" description="HTH merR-type" evidence="2">
    <location>
        <begin position="76"/>
        <end position="145"/>
    </location>
</feature>
<dbReference type="SUPFAM" id="SSF46955">
    <property type="entry name" value="Putative DNA-binding domain"/>
    <property type="match status" value="1"/>
</dbReference>
<dbReference type="PROSITE" id="PS50937">
    <property type="entry name" value="HTH_MERR_2"/>
    <property type="match status" value="1"/>
</dbReference>
<protein>
    <submittedName>
        <fullName evidence="3">DNA-binding transcriptional MerR regulator</fullName>
    </submittedName>
</protein>
<proteinExistence type="predicted"/>
<evidence type="ECO:0000256" key="1">
    <source>
        <dbReference type="ARBA" id="ARBA00023125"/>
    </source>
</evidence>
<dbReference type="InterPro" id="IPR000551">
    <property type="entry name" value="MerR-type_HTH_dom"/>
</dbReference>
<evidence type="ECO:0000313" key="3">
    <source>
        <dbReference type="EMBL" id="MBA9007189.1"/>
    </source>
</evidence>
<dbReference type="InterPro" id="IPR047057">
    <property type="entry name" value="MerR_fam"/>
</dbReference>
<dbReference type="PANTHER" id="PTHR30204">
    <property type="entry name" value="REDOX-CYCLING DRUG-SENSING TRANSCRIPTIONAL ACTIVATOR SOXR"/>
    <property type="match status" value="1"/>
</dbReference>
<evidence type="ECO:0000313" key="4">
    <source>
        <dbReference type="Proteomes" id="UP000539313"/>
    </source>
</evidence>
<accession>A0A7W3N449</accession>
<dbReference type="GO" id="GO:0003700">
    <property type="term" value="F:DNA-binding transcription factor activity"/>
    <property type="evidence" value="ECO:0007669"/>
    <property type="project" value="InterPro"/>
</dbReference>
<keyword evidence="1 3" id="KW-0238">DNA-binding</keyword>
<dbReference type="Pfam" id="PF13411">
    <property type="entry name" value="MerR_1"/>
    <property type="match status" value="1"/>
</dbReference>
<dbReference type="SMART" id="SM00422">
    <property type="entry name" value="HTH_MERR"/>
    <property type="match status" value="1"/>
</dbReference>